<organism evidence="1 2">
    <name type="scientific">Panagrolaimus sp. PS1159</name>
    <dbReference type="NCBI Taxonomy" id="55785"/>
    <lineage>
        <taxon>Eukaryota</taxon>
        <taxon>Metazoa</taxon>
        <taxon>Ecdysozoa</taxon>
        <taxon>Nematoda</taxon>
        <taxon>Chromadorea</taxon>
        <taxon>Rhabditida</taxon>
        <taxon>Tylenchina</taxon>
        <taxon>Panagrolaimomorpha</taxon>
        <taxon>Panagrolaimoidea</taxon>
        <taxon>Panagrolaimidae</taxon>
        <taxon>Panagrolaimus</taxon>
    </lineage>
</organism>
<accession>A0AC35FE37</accession>
<sequence>MYPFSTVTQLSFIFKILPLTFMLGFFVTFVVSRWLAILNGIGWIDNSAMAFATFIHGEDENTKLLRRTLIRYMVLNQALVLRDISMQVRKRFPTLETLIAAGLLTSAECKLIESINDHYSRYWVPLQWCHQHLCKARADSKIPNDNLLGRTLQEIHTFQQGLATLLKFDWVPVPLIYPQLIFMSVRIYFILCLISRQFLKDSSFDIWIPITTMIQFVVYMGWMKVAEMLLNPLGDDDDDLECNYVIDKNLITGLTLVERGSFPPPEMEKDVFWNETQIAPLYTKKTAKRYVSPLIGSAASVNILNGARTIQMMPHQNVLNTLNDSEKRQCIRIVEIVPPLSRTAITVAPENQGQMFKQKDEEKIPLNNFK</sequence>
<reference evidence="2" key="1">
    <citation type="submission" date="2022-11" db="UniProtKB">
        <authorList>
            <consortium name="WormBaseParasite"/>
        </authorList>
    </citation>
    <scope>IDENTIFICATION</scope>
</reference>
<evidence type="ECO:0000313" key="2">
    <source>
        <dbReference type="WBParaSite" id="PS1159_v2.g16389.t1"/>
    </source>
</evidence>
<evidence type="ECO:0000313" key="1">
    <source>
        <dbReference type="Proteomes" id="UP000887580"/>
    </source>
</evidence>
<name>A0AC35FE37_9BILA</name>
<dbReference type="Proteomes" id="UP000887580">
    <property type="component" value="Unplaced"/>
</dbReference>
<proteinExistence type="predicted"/>
<dbReference type="WBParaSite" id="PS1159_v2.g16389.t1">
    <property type="protein sequence ID" value="PS1159_v2.g16389.t1"/>
    <property type="gene ID" value="PS1159_v2.g16389"/>
</dbReference>
<protein>
    <submittedName>
        <fullName evidence="2">Bestrophin homolog</fullName>
    </submittedName>
</protein>